<organism evidence="1 2">
    <name type="scientific">Pedobacter nyackensis</name>
    <dbReference type="NCBI Taxonomy" id="475255"/>
    <lineage>
        <taxon>Bacteria</taxon>
        <taxon>Pseudomonadati</taxon>
        <taxon>Bacteroidota</taxon>
        <taxon>Sphingobacteriia</taxon>
        <taxon>Sphingobacteriales</taxon>
        <taxon>Sphingobacteriaceae</taxon>
        <taxon>Pedobacter</taxon>
    </lineage>
</organism>
<evidence type="ECO:0000313" key="2">
    <source>
        <dbReference type="Proteomes" id="UP000192678"/>
    </source>
</evidence>
<reference evidence="1 2" key="1">
    <citation type="submission" date="2017-04" db="EMBL/GenBank/DDBJ databases">
        <authorList>
            <person name="Afonso C.L."/>
            <person name="Miller P.J."/>
            <person name="Scott M.A."/>
            <person name="Spackman E."/>
            <person name="Goraichik I."/>
            <person name="Dimitrov K.M."/>
            <person name="Suarez D.L."/>
            <person name="Swayne D.E."/>
        </authorList>
    </citation>
    <scope>NUCLEOTIDE SEQUENCE [LARGE SCALE GENOMIC DNA]</scope>
    <source>
        <strain evidence="1 2">DSM 19625</strain>
    </source>
</reference>
<evidence type="ECO:0000313" key="1">
    <source>
        <dbReference type="EMBL" id="SMD15081.1"/>
    </source>
</evidence>
<dbReference type="EMBL" id="FWYB01000018">
    <property type="protein sequence ID" value="SMD15081.1"/>
    <property type="molecule type" value="Genomic_DNA"/>
</dbReference>
<dbReference type="OrthoDB" id="636834at2"/>
<sequence length="405" mass="46953">MPHQAKLELLSFGNLLCTDFDPLNIATTLQVKTIDKLKQEVSAEGHRIINEFKNAPCRNLEEIHLERYIQSHQREAINLMDTTGKHMESLEKELIEPDTYHQAISLYQCIITTLENMLNHIEKEQSKYFDLSIFVPYTYRIESAELLNRNLNVLKAKLKSKSIDTALQQTILDYITHHCARESCSYQQLNYAKLMMDNMLNLLSENKDIDWTEKAMVNLIYLNFNTESFHDYCKHYIASKVGTELTFAAQVEKFSWYAKEIKNIYLKPNVACEKDNLPISESILTYISLELVHITTIQSPPFEKQPAVDLTERADKLDFKLPFKLTVAQLALFIELFIRLRFISIEKGKMMTTLDFIAQNATTIGTDSISTLSLNKSRKPDTRTIDWMIETLQAMIKVLEEMTLE</sequence>
<proteinExistence type="predicted"/>
<accession>A0A1W2EZI7</accession>
<keyword evidence="2" id="KW-1185">Reference proteome</keyword>
<name>A0A1W2EZI7_9SPHI</name>
<dbReference type="RefSeq" id="WP_084291754.1">
    <property type="nucleotide sequence ID" value="NZ_FWYB01000018.1"/>
</dbReference>
<dbReference type="Proteomes" id="UP000192678">
    <property type="component" value="Unassembled WGS sequence"/>
</dbReference>
<protein>
    <submittedName>
        <fullName evidence="1">Uncharacterized protein</fullName>
    </submittedName>
</protein>
<dbReference type="STRING" id="475255.SAMN04488101_11812"/>
<dbReference type="AlphaFoldDB" id="A0A1W2EZI7"/>
<gene>
    <name evidence="1" type="ORF">SAMN04488101_11812</name>
</gene>